<proteinExistence type="predicted"/>
<comment type="cofactor">
    <cofactor evidence="1">
        <name>biotin</name>
        <dbReference type="ChEBI" id="CHEBI:57586"/>
    </cofactor>
</comment>
<evidence type="ECO:0000256" key="7">
    <source>
        <dbReference type="PROSITE-ProRule" id="PRU00409"/>
    </source>
</evidence>
<dbReference type="InterPro" id="IPR005482">
    <property type="entry name" value="Biotin_COase_C"/>
</dbReference>
<dbReference type="AlphaFoldDB" id="A0A916K1T6"/>
<feature type="domain" description="ATP-grasp" evidence="9">
    <location>
        <begin position="119"/>
        <end position="316"/>
    </location>
</feature>
<dbReference type="Pfam" id="PF00364">
    <property type="entry name" value="Biotin_lipoyl"/>
    <property type="match status" value="1"/>
</dbReference>
<keyword evidence="3" id="KW-0436">Ligase</keyword>
<keyword evidence="12" id="KW-1185">Reference proteome</keyword>
<protein>
    <submittedName>
        <fullName evidence="11">Carbamoyl-phosphate synthase large chain</fullName>
    </submittedName>
</protein>
<feature type="domain" description="Biotin carboxylation" evidence="10">
    <location>
        <begin position="1"/>
        <end position="444"/>
    </location>
</feature>
<dbReference type="EMBL" id="CAJVAP010000022">
    <property type="protein sequence ID" value="CAG7615746.1"/>
    <property type="molecule type" value="Genomic_DNA"/>
</dbReference>
<organism evidence="11 12">
    <name type="scientific">Leucobacter soli</name>
    <dbReference type="NCBI Taxonomy" id="2812850"/>
    <lineage>
        <taxon>Bacteria</taxon>
        <taxon>Bacillati</taxon>
        <taxon>Actinomycetota</taxon>
        <taxon>Actinomycetes</taxon>
        <taxon>Micrococcales</taxon>
        <taxon>Microbacteriaceae</taxon>
        <taxon>Leucobacter</taxon>
    </lineage>
</organism>
<dbReference type="InterPro" id="IPR051602">
    <property type="entry name" value="ACC_Biotin_Carboxylase"/>
</dbReference>
<accession>A0A916K1T6</accession>
<dbReference type="GO" id="GO:0005524">
    <property type="term" value="F:ATP binding"/>
    <property type="evidence" value="ECO:0007669"/>
    <property type="project" value="UniProtKB-UniRule"/>
</dbReference>
<keyword evidence="5 7" id="KW-0067">ATP-binding</keyword>
<dbReference type="Proteomes" id="UP000693892">
    <property type="component" value="Unassembled WGS sequence"/>
</dbReference>
<dbReference type="Pfam" id="PF02785">
    <property type="entry name" value="Biotin_carb_C"/>
    <property type="match status" value="1"/>
</dbReference>
<comment type="caution">
    <text evidence="11">The sequence shown here is derived from an EMBL/GenBank/DDBJ whole genome shotgun (WGS) entry which is preliminary data.</text>
</comment>
<dbReference type="SMART" id="SM00878">
    <property type="entry name" value="Biotin_carb_C"/>
    <property type="match status" value="1"/>
</dbReference>
<dbReference type="InterPro" id="IPR005479">
    <property type="entry name" value="CPAse_ATP-bd"/>
</dbReference>
<dbReference type="InterPro" id="IPR000089">
    <property type="entry name" value="Biotin_lipoyl"/>
</dbReference>
<dbReference type="Pfam" id="PF02786">
    <property type="entry name" value="CPSase_L_D2"/>
    <property type="match status" value="1"/>
</dbReference>
<dbReference type="PANTHER" id="PTHR48095">
    <property type="entry name" value="PYRUVATE CARBOXYLASE SUBUNIT A"/>
    <property type="match status" value="1"/>
</dbReference>
<dbReference type="PANTHER" id="PTHR48095:SF2">
    <property type="entry name" value="BIOTIN CARBOXYLASE, CHLOROPLASTIC"/>
    <property type="match status" value="1"/>
</dbReference>
<evidence type="ECO:0000256" key="2">
    <source>
        <dbReference type="ARBA" id="ARBA00003761"/>
    </source>
</evidence>
<evidence type="ECO:0000313" key="11">
    <source>
        <dbReference type="EMBL" id="CAG7615746.1"/>
    </source>
</evidence>
<evidence type="ECO:0000259" key="9">
    <source>
        <dbReference type="PROSITE" id="PS50975"/>
    </source>
</evidence>
<dbReference type="GO" id="GO:0016874">
    <property type="term" value="F:ligase activity"/>
    <property type="evidence" value="ECO:0007669"/>
    <property type="project" value="UniProtKB-KW"/>
</dbReference>
<name>A0A916K1T6_9MICO</name>
<dbReference type="PROSITE" id="PS50975">
    <property type="entry name" value="ATP_GRASP"/>
    <property type="match status" value="1"/>
</dbReference>
<sequence length="589" mass="62407">MRKVLIANRGEIAARIARACDDQGLESVAVYAGVDADAPHVSIATEAYALRGATPSETYLDGAQLLEIAERSGCDAVHPGYGFLSENGDFAEAVVEAGLTWIGPSAKAIRLLGDKVSARAVAMAAGAPLAPGSDGPVSTADEIREFAILHGLPVVVKAAFGGGGRGMKVVDDLDEIDEAFASAVREARLAFGRPECFVEKFLERPRHIEAQVLADAAGNVRVIGTRDCTLQRRNQKLVEEAPAPFLSDEQRAEIVDSAAEILRNVGYVGAGTVEYLLDRNGMLSFLEVNTRLQVEHPITEETSGIDLVAAQLRIASGEALDLTEPVEPRCHAFEFRINAEDPGRGFLPSPGRVKRVQWPTGPGVRIDAGVRDGSIVPDQFDSLVAKIIVTGRTREEAIRRARRALDECAIDGIPTVLPFHRLVLNRPEFTDAGSFSVHTTWIESELAERIEANPDFGVAPASGDRTTFTIEVDGRRVELGVPAALAAALTGGGAHHGAHHGTRAEPGADARGSDPGDGGAVRAPAPGILVKWLAEPGAIVEAQEPLAILEVMKTETWVLAHRPGRLGAHELEPGAPVLAGTRLASITSV</sequence>
<evidence type="ECO:0000256" key="8">
    <source>
        <dbReference type="SAM" id="MobiDB-lite"/>
    </source>
</evidence>
<dbReference type="FunFam" id="3.40.50.20:FF:000010">
    <property type="entry name" value="Propionyl-CoA carboxylase subunit alpha"/>
    <property type="match status" value="1"/>
</dbReference>
<gene>
    <name evidence="11" type="primary">carB_3</name>
    <name evidence="11" type="ORF">LEUCIP111803_01913</name>
</gene>
<evidence type="ECO:0000256" key="6">
    <source>
        <dbReference type="ARBA" id="ARBA00023267"/>
    </source>
</evidence>
<evidence type="ECO:0000256" key="5">
    <source>
        <dbReference type="ARBA" id="ARBA00022840"/>
    </source>
</evidence>
<evidence type="ECO:0000256" key="1">
    <source>
        <dbReference type="ARBA" id="ARBA00001953"/>
    </source>
</evidence>
<evidence type="ECO:0000313" key="12">
    <source>
        <dbReference type="Proteomes" id="UP000693892"/>
    </source>
</evidence>
<dbReference type="Pfam" id="PF00289">
    <property type="entry name" value="Biotin_carb_N"/>
    <property type="match status" value="1"/>
</dbReference>
<keyword evidence="4 7" id="KW-0547">Nucleotide-binding</keyword>
<keyword evidence="6" id="KW-0092">Biotin</keyword>
<dbReference type="PROSITE" id="PS50979">
    <property type="entry name" value="BC"/>
    <property type="match status" value="1"/>
</dbReference>
<dbReference type="InterPro" id="IPR011761">
    <property type="entry name" value="ATP-grasp"/>
</dbReference>
<dbReference type="GO" id="GO:0046872">
    <property type="term" value="F:metal ion binding"/>
    <property type="evidence" value="ECO:0007669"/>
    <property type="project" value="InterPro"/>
</dbReference>
<evidence type="ECO:0000256" key="4">
    <source>
        <dbReference type="ARBA" id="ARBA00022741"/>
    </source>
</evidence>
<reference evidence="11" key="1">
    <citation type="submission" date="2021-06" db="EMBL/GenBank/DDBJ databases">
        <authorList>
            <person name="Criscuolo A."/>
        </authorList>
    </citation>
    <scope>NUCLEOTIDE SEQUENCE</scope>
    <source>
        <strain evidence="11">CIP111803</strain>
    </source>
</reference>
<feature type="compositionally biased region" description="Basic and acidic residues" evidence="8">
    <location>
        <begin position="502"/>
        <end position="514"/>
    </location>
</feature>
<dbReference type="InterPro" id="IPR011764">
    <property type="entry name" value="Biotin_carboxylation_dom"/>
</dbReference>
<dbReference type="PROSITE" id="PS00867">
    <property type="entry name" value="CPSASE_2"/>
    <property type="match status" value="1"/>
</dbReference>
<dbReference type="InterPro" id="IPR005481">
    <property type="entry name" value="BC-like_N"/>
</dbReference>
<feature type="region of interest" description="Disordered" evidence="8">
    <location>
        <begin position="492"/>
        <end position="521"/>
    </location>
</feature>
<evidence type="ECO:0000259" key="10">
    <source>
        <dbReference type="PROSITE" id="PS50979"/>
    </source>
</evidence>
<dbReference type="RefSeq" id="WP_218115825.1">
    <property type="nucleotide sequence ID" value="NZ_CAJVAP010000022.1"/>
</dbReference>
<comment type="function">
    <text evidence="2">This protein is a component of the acetyl coenzyme A carboxylase complex; first, biotin carboxylase catalyzes the carboxylation of the carrier protein and then the transcarboxylase transfers the carboxyl group to form malonyl-CoA.</text>
</comment>
<dbReference type="CDD" id="cd06850">
    <property type="entry name" value="biotinyl_domain"/>
    <property type="match status" value="1"/>
</dbReference>
<evidence type="ECO:0000256" key="3">
    <source>
        <dbReference type="ARBA" id="ARBA00022598"/>
    </source>
</evidence>